<protein>
    <recommendedName>
        <fullName evidence="1">SMP domain-containing protein</fullName>
    </recommendedName>
</protein>
<dbReference type="RefSeq" id="XP_680864.1">
    <property type="nucleotide sequence ID" value="XM_675772.2"/>
</dbReference>
<accession>Q5AVT5</accession>
<sequence length="169" mass="18220">MSSPEFSTIADLKRAVECGQRITPEDVSVIGQIERELSGEAGPMQETAQTLATRQMNFDAKLDELAVKPQSHLTMEDAQEIEEMETLAFNKPPGASSIAAQVRSIAERNEALGLPPVSADAEAAFVTKGDAREAQHAEATIYGGQNPRGGMAAQMQSAADKLEHARRWI</sequence>
<dbReference type="VEuPathDB" id="FungiDB:AN7595"/>
<dbReference type="OMA" id="MRQMNFE"/>
<dbReference type="InterPro" id="IPR007011">
    <property type="entry name" value="LEA_SMP_dom"/>
</dbReference>
<evidence type="ECO:0000313" key="2">
    <source>
        <dbReference type="EMBL" id="CBF79707.1"/>
    </source>
</evidence>
<gene>
    <name evidence="2" type="ORF">ANIA_07595</name>
</gene>
<dbReference type="KEGG" id="ani:ANIA_07595"/>
<keyword evidence="3" id="KW-1185">Reference proteome</keyword>
<dbReference type="Proteomes" id="UP000000560">
    <property type="component" value="Chromosome IV"/>
</dbReference>
<dbReference type="OrthoDB" id="2799468at2759"/>
<feature type="domain" description="SMP" evidence="1">
    <location>
        <begin position="120"/>
        <end position="160"/>
    </location>
</feature>
<reference evidence="3" key="1">
    <citation type="journal article" date="2005" name="Nature">
        <title>Sequencing of Aspergillus nidulans and comparative analysis with A. fumigatus and A. oryzae.</title>
        <authorList>
            <person name="Galagan J.E."/>
            <person name="Calvo S.E."/>
            <person name="Cuomo C."/>
            <person name="Ma L.J."/>
            <person name="Wortman J.R."/>
            <person name="Batzoglou S."/>
            <person name="Lee S.I."/>
            <person name="Basturkmen M."/>
            <person name="Spevak C.C."/>
            <person name="Clutterbuck J."/>
            <person name="Kapitonov V."/>
            <person name="Jurka J."/>
            <person name="Scazzocchio C."/>
            <person name="Farman M."/>
            <person name="Butler J."/>
            <person name="Purcell S."/>
            <person name="Harris S."/>
            <person name="Braus G.H."/>
            <person name="Draht O."/>
            <person name="Busch S."/>
            <person name="D'Enfert C."/>
            <person name="Bouchier C."/>
            <person name="Goldman G.H."/>
            <person name="Bell-Pedersen D."/>
            <person name="Griffiths-Jones S."/>
            <person name="Doonan J.H."/>
            <person name="Yu J."/>
            <person name="Vienken K."/>
            <person name="Pain A."/>
            <person name="Freitag M."/>
            <person name="Selker E.U."/>
            <person name="Archer D.B."/>
            <person name="Penalva M.A."/>
            <person name="Oakley B.R."/>
            <person name="Momany M."/>
            <person name="Tanaka T."/>
            <person name="Kumagai T."/>
            <person name="Asai K."/>
            <person name="Machida M."/>
            <person name="Nierman W.C."/>
            <person name="Denning D.W."/>
            <person name="Caddick M."/>
            <person name="Hynes M."/>
            <person name="Paoletti M."/>
            <person name="Fischer R."/>
            <person name="Miller B."/>
            <person name="Dyer P."/>
            <person name="Sachs M.S."/>
            <person name="Osmani S.A."/>
            <person name="Birren B.W."/>
        </authorList>
    </citation>
    <scope>NUCLEOTIDE SEQUENCE [LARGE SCALE GENOMIC DNA]</scope>
    <source>
        <strain evidence="3">FGSC A4 / ATCC 38163 / CBS 112.46 / NRRL 194 / M139</strain>
    </source>
</reference>
<dbReference type="GeneID" id="2869669"/>
<reference evidence="3" key="2">
    <citation type="journal article" date="2009" name="Fungal Genet. Biol.">
        <title>The 2008 update of the Aspergillus nidulans genome annotation: a community effort.</title>
        <authorList>
            <person name="Wortman J.R."/>
            <person name="Gilsenan J.M."/>
            <person name="Joardar V."/>
            <person name="Deegan J."/>
            <person name="Clutterbuck J."/>
            <person name="Andersen M.R."/>
            <person name="Archer D."/>
            <person name="Bencina M."/>
            <person name="Braus G."/>
            <person name="Coutinho P."/>
            <person name="von Dohren H."/>
            <person name="Doonan J."/>
            <person name="Driessen A.J."/>
            <person name="Durek P."/>
            <person name="Espeso E."/>
            <person name="Fekete E."/>
            <person name="Flipphi M."/>
            <person name="Estrada C.G."/>
            <person name="Geysens S."/>
            <person name="Goldman G."/>
            <person name="de Groot P.W."/>
            <person name="Hansen K."/>
            <person name="Harris S.D."/>
            <person name="Heinekamp T."/>
            <person name="Helmstaedt K."/>
            <person name="Henrissat B."/>
            <person name="Hofmann G."/>
            <person name="Homan T."/>
            <person name="Horio T."/>
            <person name="Horiuchi H."/>
            <person name="James S."/>
            <person name="Jones M."/>
            <person name="Karaffa L."/>
            <person name="Karanyi Z."/>
            <person name="Kato M."/>
            <person name="Keller N."/>
            <person name="Kelly D.E."/>
            <person name="Kiel J.A."/>
            <person name="Kim J.M."/>
            <person name="van der Klei I.J."/>
            <person name="Klis F.M."/>
            <person name="Kovalchuk A."/>
            <person name="Krasevec N."/>
            <person name="Kubicek C.P."/>
            <person name="Liu B."/>
            <person name="Maccabe A."/>
            <person name="Meyer V."/>
            <person name="Mirabito P."/>
            <person name="Miskei M."/>
            <person name="Mos M."/>
            <person name="Mullins J."/>
            <person name="Nelson D.R."/>
            <person name="Nielsen J."/>
            <person name="Oakley B.R."/>
            <person name="Osmani S.A."/>
            <person name="Pakula T."/>
            <person name="Paszewski A."/>
            <person name="Paulsen I."/>
            <person name="Pilsyk S."/>
            <person name="Pocsi I."/>
            <person name="Punt P.J."/>
            <person name="Ram A.F."/>
            <person name="Ren Q."/>
            <person name="Robellet X."/>
            <person name="Robson G."/>
            <person name="Seiboth B."/>
            <person name="van Solingen P."/>
            <person name="Specht T."/>
            <person name="Sun J."/>
            <person name="Taheri-Talesh N."/>
            <person name="Takeshita N."/>
            <person name="Ussery D."/>
            <person name="vanKuyk P.A."/>
            <person name="Visser H."/>
            <person name="van de Vondervoort P.J."/>
            <person name="de Vries R.P."/>
            <person name="Walton J."/>
            <person name="Xiang X."/>
            <person name="Xiong Y."/>
            <person name="Zeng A.P."/>
            <person name="Brandt B.W."/>
            <person name="Cornell M.J."/>
            <person name="van den Hondel C.A."/>
            <person name="Visser J."/>
            <person name="Oliver S.G."/>
            <person name="Turner G."/>
        </authorList>
    </citation>
    <scope>GENOME REANNOTATION</scope>
    <source>
        <strain evidence="3">FGSC A4 / ATCC 38163 / CBS 112.46 / NRRL 194 / M139</strain>
    </source>
</reference>
<dbReference type="InParanoid" id="Q5AVT5"/>
<proteinExistence type="predicted"/>
<evidence type="ECO:0000259" key="1">
    <source>
        <dbReference type="Pfam" id="PF04927"/>
    </source>
</evidence>
<dbReference type="AlphaFoldDB" id="Q5AVT5"/>
<accession>C8VBT9</accession>
<dbReference type="Pfam" id="PF04927">
    <property type="entry name" value="SMP"/>
    <property type="match status" value="1"/>
</dbReference>
<evidence type="ECO:0000313" key="3">
    <source>
        <dbReference type="Proteomes" id="UP000000560"/>
    </source>
</evidence>
<dbReference type="HOGENOM" id="CLU_128290_0_0_1"/>
<name>Q5AVT5_EMENI</name>
<dbReference type="STRING" id="227321.Q5AVT5"/>
<organism evidence="2 3">
    <name type="scientific">Emericella nidulans (strain FGSC A4 / ATCC 38163 / CBS 112.46 / NRRL 194 / M139)</name>
    <name type="common">Aspergillus nidulans</name>
    <dbReference type="NCBI Taxonomy" id="227321"/>
    <lineage>
        <taxon>Eukaryota</taxon>
        <taxon>Fungi</taxon>
        <taxon>Dikarya</taxon>
        <taxon>Ascomycota</taxon>
        <taxon>Pezizomycotina</taxon>
        <taxon>Eurotiomycetes</taxon>
        <taxon>Eurotiomycetidae</taxon>
        <taxon>Eurotiales</taxon>
        <taxon>Aspergillaceae</taxon>
        <taxon>Aspergillus</taxon>
        <taxon>Aspergillus subgen. Nidulantes</taxon>
    </lineage>
</organism>
<dbReference type="eggNOG" id="ENOG502STFS">
    <property type="taxonomic scope" value="Eukaryota"/>
</dbReference>
<dbReference type="EMBL" id="BN001304">
    <property type="protein sequence ID" value="CBF79707.1"/>
    <property type="molecule type" value="Genomic_DNA"/>
</dbReference>